<dbReference type="RefSeq" id="WP_377482975.1">
    <property type="nucleotide sequence ID" value="NZ_JBHUOX010000004.1"/>
</dbReference>
<comment type="caution">
    <text evidence="3">The sequence shown here is derived from an EMBL/GenBank/DDBJ whole genome shotgun (WGS) entry which is preliminary data.</text>
</comment>
<evidence type="ECO:0000313" key="4">
    <source>
        <dbReference type="Proteomes" id="UP001597641"/>
    </source>
</evidence>
<accession>A0ABW6BW17</accession>
<proteinExistence type="predicted"/>
<sequence length="54" mass="6202">MNTSALIVMLTTFTLVTGLMIFFFFKVLTTPPRPEPDSYLDNDDEPEHRVPKSK</sequence>
<evidence type="ECO:0000313" key="3">
    <source>
        <dbReference type="EMBL" id="MFD3000213.1"/>
    </source>
</evidence>
<organism evidence="3 4">
    <name type="scientific">Pontibacter toksunensis</name>
    <dbReference type="NCBI Taxonomy" id="1332631"/>
    <lineage>
        <taxon>Bacteria</taxon>
        <taxon>Pseudomonadati</taxon>
        <taxon>Bacteroidota</taxon>
        <taxon>Cytophagia</taxon>
        <taxon>Cytophagales</taxon>
        <taxon>Hymenobacteraceae</taxon>
        <taxon>Pontibacter</taxon>
    </lineage>
</organism>
<keyword evidence="4" id="KW-1185">Reference proteome</keyword>
<feature type="transmembrane region" description="Helical" evidence="2">
    <location>
        <begin position="6"/>
        <end position="25"/>
    </location>
</feature>
<evidence type="ECO:0000256" key="1">
    <source>
        <dbReference type="SAM" id="MobiDB-lite"/>
    </source>
</evidence>
<keyword evidence="2" id="KW-0812">Transmembrane</keyword>
<keyword evidence="2" id="KW-0472">Membrane</keyword>
<protein>
    <recommendedName>
        <fullName evidence="5">Cbb3-type cytochrome oxidase component FixQ</fullName>
    </recommendedName>
</protein>
<dbReference type="Proteomes" id="UP001597641">
    <property type="component" value="Unassembled WGS sequence"/>
</dbReference>
<keyword evidence="2" id="KW-1133">Transmembrane helix</keyword>
<evidence type="ECO:0008006" key="5">
    <source>
        <dbReference type="Google" id="ProtNLM"/>
    </source>
</evidence>
<name>A0ABW6BW17_9BACT</name>
<dbReference type="EMBL" id="JBHUOX010000004">
    <property type="protein sequence ID" value="MFD3000213.1"/>
    <property type="molecule type" value="Genomic_DNA"/>
</dbReference>
<feature type="region of interest" description="Disordered" evidence="1">
    <location>
        <begin position="35"/>
        <end position="54"/>
    </location>
</feature>
<reference evidence="4" key="1">
    <citation type="journal article" date="2019" name="Int. J. Syst. Evol. Microbiol.">
        <title>The Global Catalogue of Microorganisms (GCM) 10K type strain sequencing project: providing services to taxonomists for standard genome sequencing and annotation.</title>
        <authorList>
            <consortium name="The Broad Institute Genomics Platform"/>
            <consortium name="The Broad Institute Genome Sequencing Center for Infectious Disease"/>
            <person name="Wu L."/>
            <person name="Ma J."/>
        </authorList>
    </citation>
    <scope>NUCLEOTIDE SEQUENCE [LARGE SCALE GENOMIC DNA]</scope>
    <source>
        <strain evidence="4">KCTC 23984</strain>
    </source>
</reference>
<gene>
    <name evidence="3" type="ORF">ACFS7Z_07560</name>
</gene>
<evidence type="ECO:0000256" key="2">
    <source>
        <dbReference type="SAM" id="Phobius"/>
    </source>
</evidence>